<dbReference type="AlphaFoldDB" id="A0A1I5NRH9"/>
<reference evidence="2" key="1">
    <citation type="submission" date="2016-10" db="EMBL/GenBank/DDBJ databases">
        <authorList>
            <person name="Varghese N."/>
            <person name="Submissions S."/>
        </authorList>
    </citation>
    <scope>NUCLEOTIDE SEQUENCE [LARGE SCALE GENOMIC DNA]</scope>
    <source>
        <strain evidence="2">CGMCC 1.10329</strain>
    </source>
</reference>
<dbReference type="EMBL" id="FOXI01000002">
    <property type="protein sequence ID" value="SFP24373.1"/>
    <property type="molecule type" value="Genomic_DNA"/>
</dbReference>
<keyword evidence="2" id="KW-1185">Reference proteome</keyword>
<dbReference type="RefSeq" id="WP_074875652.1">
    <property type="nucleotide sequence ID" value="NZ_FOXI01000002.1"/>
</dbReference>
<evidence type="ECO:0000313" key="1">
    <source>
        <dbReference type="EMBL" id="SFP24373.1"/>
    </source>
</evidence>
<sequence length="117" mass="12883">MALSVRIGDRLADAAAEWADQRMLDDDDALEQKLEQALLEVEHLASGTTEIEFELDGRTLHYAPSDELEELLAEQAERVDADPSAVLELHLELFARTFLPEDSVQPGAGPGAPVDDW</sequence>
<organism evidence="1 2">
    <name type="scientific">Halolamina pelagica</name>
    <dbReference type="NCBI Taxonomy" id="699431"/>
    <lineage>
        <taxon>Archaea</taxon>
        <taxon>Methanobacteriati</taxon>
        <taxon>Methanobacteriota</taxon>
        <taxon>Stenosarchaea group</taxon>
        <taxon>Halobacteria</taxon>
        <taxon>Halobacteriales</taxon>
        <taxon>Haloferacaceae</taxon>
    </lineage>
</organism>
<evidence type="ECO:0000313" key="2">
    <source>
        <dbReference type="Proteomes" id="UP000183769"/>
    </source>
</evidence>
<dbReference type="OrthoDB" id="155826at2157"/>
<name>A0A1I5NRH9_9EURY</name>
<gene>
    <name evidence="1" type="ORF">SAMN05216277_102159</name>
</gene>
<accession>A0A1I5NRH9</accession>
<proteinExistence type="predicted"/>
<dbReference type="Proteomes" id="UP000183769">
    <property type="component" value="Unassembled WGS sequence"/>
</dbReference>
<protein>
    <submittedName>
        <fullName evidence="1">Uncharacterized protein</fullName>
    </submittedName>
</protein>